<protein>
    <recommendedName>
        <fullName evidence="1">Cue1 Ubc7p-binding domain-containing protein</fullName>
    </recommendedName>
</protein>
<proteinExistence type="predicted"/>
<organism evidence="2 3">
    <name type="scientific">Hanseniaspora valbyensis NRRL Y-1626</name>
    <dbReference type="NCBI Taxonomy" id="766949"/>
    <lineage>
        <taxon>Eukaryota</taxon>
        <taxon>Fungi</taxon>
        <taxon>Dikarya</taxon>
        <taxon>Ascomycota</taxon>
        <taxon>Saccharomycotina</taxon>
        <taxon>Saccharomycetes</taxon>
        <taxon>Saccharomycodales</taxon>
        <taxon>Saccharomycodaceae</taxon>
        <taxon>Hanseniaspora</taxon>
    </lineage>
</organism>
<evidence type="ECO:0000313" key="3">
    <source>
        <dbReference type="Proteomes" id="UP000092321"/>
    </source>
</evidence>
<name>A0A1B7T9Y9_9ASCO</name>
<dbReference type="InterPro" id="IPR041158">
    <property type="entry name" value="Cue1_U7BR"/>
</dbReference>
<feature type="domain" description="Cue1 Ubc7p-binding" evidence="1">
    <location>
        <begin position="33"/>
        <end position="78"/>
    </location>
</feature>
<dbReference type="AlphaFoldDB" id="A0A1B7T9Y9"/>
<evidence type="ECO:0000313" key="2">
    <source>
        <dbReference type="EMBL" id="OBA25523.1"/>
    </source>
</evidence>
<evidence type="ECO:0000259" key="1">
    <source>
        <dbReference type="Pfam" id="PF18499"/>
    </source>
</evidence>
<dbReference type="Pfam" id="PF18499">
    <property type="entry name" value="Cue1_U7BR"/>
    <property type="match status" value="1"/>
</dbReference>
<sequence>NTEQQSPPSTPPPTASENVFMTLNKMYLNPQNLITKYNIDLSQDYTSFKDSSSMKDKARYMIWKARRNVEKLDEQKSLRR</sequence>
<dbReference type="Proteomes" id="UP000092321">
    <property type="component" value="Unassembled WGS sequence"/>
</dbReference>
<dbReference type="EMBL" id="LXPE01000079">
    <property type="protein sequence ID" value="OBA25523.1"/>
    <property type="molecule type" value="Genomic_DNA"/>
</dbReference>
<gene>
    <name evidence="2" type="ORF">HANVADRAFT_3667</name>
</gene>
<comment type="caution">
    <text evidence="2">The sequence shown here is derived from an EMBL/GenBank/DDBJ whole genome shotgun (WGS) entry which is preliminary data.</text>
</comment>
<feature type="non-terminal residue" evidence="2">
    <location>
        <position position="1"/>
    </location>
</feature>
<dbReference type="OrthoDB" id="3973217at2759"/>
<accession>A0A1B7T9Y9</accession>
<keyword evidence="3" id="KW-1185">Reference proteome</keyword>
<reference evidence="3" key="1">
    <citation type="journal article" date="2016" name="Proc. Natl. Acad. Sci. U.S.A.">
        <title>Comparative genomics of biotechnologically important yeasts.</title>
        <authorList>
            <person name="Riley R."/>
            <person name="Haridas S."/>
            <person name="Wolfe K.H."/>
            <person name="Lopes M.R."/>
            <person name="Hittinger C.T."/>
            <person name="Goeker M."/>
            <person name="Salamov A.A."/>
            <person name="Wisecaver J.H."/>
            <person name="Long T.M."/>
            <person name="Calvey C.H."/>
            <person name="Aerts A.L."/>
            <person name="Barry K.W."/>
            <person name="Choi C."/>
            <person name="Clum A."/>
            <person name="Coughlan A.Y."/>
            <person name="Deshpande S."/>
            <person name="Douglass A.P."/>
            <person name="Hanson S.J."/>
            <person name="Klenk H.-P."/>
            <person name="LaButti K.M."/>
            <person name="Lapidus A."/>
            <person name="Lindquist E.A."/>
            <person name="Lipzen A.M."/>
            <person name="Meier-Kolthoff J.P."/>
            <person name="Ohm R.A."/>
            <person name="Otillar R.P."/>
            <person name="Pangilinan J.L."/>
            <person name="Peng Y."/>
            <person name="Rokas A."/>
            <person name="Rosa C.A."/>
            <person name="Scheuner C."/>
            <person name="Sibirny A.A."/>
            <person name="Slot J.C."/>
            <person name="Stielow J.B."/>
            <person name="Sun H."/>
            <person name="Kurtzman C.P."/>
            <person name="Blackwell M."/>
            <person name="Grigoriev I.V."/>
            <person name="Jeffries T.W."/>
        </authorList>
    </citation>
    <scope>NUCLEOTIDE SEQUENCE [LARGE SCALE GENOMIC DNA]</scope>
    <source>
        <strain evidence="3">NRRL Y-1626</strain>
    </source>
</reference>
<dbReference type="Gene3D" id="1.10.287.4310">
    <property type="match status" value="1"/>
</dbReference>